<dbReference type="SUPFAM" id="SSF50978">
    <property type="entry name" value="WD40 repeat-like"/>
    <property type="match status" value="1"/>
</dbReference>
<comment type="subcellular location">
    <subcellularLocation>
        <location evidence="1">Nucleus</location>
    </subcellularLocation>
</comment>
<feature type="compositionally biased region" description="Basic and acidic residues" evidence="7">
    <location>
        <begin position="868"/>
        <end position="880"/>
    </location>
</feature>
<feature type="compositionally biased region" description="Basic and acidic residues" evidence="7">
    <location>
        <begin position="1033"/>
        <end position="1048"/>
    </location>
</feature>
<keyword evidence="2 5" id="KW-0853">WD repeat</keyword>
<evidence type="ECO:0000256" key="5">
    <source>
        <dbReference type="PROSITE-ProRule" id="PRU00221"/>
    </source>
</evidence>
<feature type="region of interest" description="Disordered" evidence="7">
    <location>
        <begin position="1033"/>
        <end position="1108"/>
    </location>
</feature>
<reference evidence="10" key="1">
    <citation type="submission" date="2025-08" db="UniProtKB">
        <authorList>
            <consortium name="RefSeq"/>
        </authorList>
    </citation>
    <scope>IDENTIFICATION</scope>
    <source>
        <tissue evidence="10">Testes</tissue>
    </source>
</reference>
<dbReference type="PROSITE" id="PS50082">
    <property type="entry name" value="WD_REPEATS_2"/>
    <property type="match status" value="2"/>
</dbReference>
<dbReference type="InterPro" id="IPR057646">
    <property type="entry name" value="WD40_WDHD1_1st"/>
</dbReference>
<evidence type="ECO:0000256" key="4">
    <source>
        <dbReference type="ARBA" id="ARBA00023242"/>
    </source>
</evidence>
<keyword evidence="4 6" id="KW-0539">Nucleus</keyword>
<feature type="compositionally biased region" description="Polar residues" evidence="7">
    <location>
        <begin position="834"/>
        <end position="853"/>
    </location>
</feature>
<sequence>MEKKPMRYGHSEGHTDVSYNETGQYILTCGTDGDVRIWQGIEDDDPQTISIAEKVNALAVKNGRLYTSSDTNTVQAHTFPDGSADGIVTRFTAPVNHMNLNKDATVLLAGADDFGVKLVTIEDSSQKVFIGHEAPILSVSLDPKEEYVASSSCDGTVKVWKIKDQNCEKSLSLLPKCSDISISKTLCRISWQSISGKYLAIPVEQQIQIYERDTWDKKCVLEDSRIDYDISISLWSVDGNYVIGTTLNGGIYVWDWKSKQCIQHVQHDKKLTICGIAFHPMGKNELVYTDLDGQLGLINNILPEPGTVTKKPEVNVNSFAGLFDDDDDGDDCDNAAYLAAADAAEQLHSTQTAAAAAALGDDDNDDIDIDDLISQKPKHRNLQAIIEDDNSMDSRVLSDAANESDVEPSVSSKPIKYDAPPQTPLQKSFQPASTPIHLSSRFMVWNSVGIIKAYSSDDENSIEIEFHDTSLHHAMHVDNNAGYTMASLSSEAVLFAAPSQDDNTPSQLMCLHFSSWDNQKEWNTSLPKDEEITALTLGYGWVAVATDKNFIRLFSVGGFQYEVFSIAGPIVTMAGHGSQLLVVYHMATGIPGDQCLGLKLMHVTGKKRLILSGDSLPISPKSTLTWLGFSAEGSPVSVDSSGVVRMLNRSLLSWTPVANTKTQCKSRSDNYWVIGVHENPLQLRCILCKGSRFPATLPRPTVSILQFQIPLCEMTTDKGKHEEEYWRSRYFSSHYKYNKSLGYETDEIAEKESHKKLDNTLMKLFALACKTDRDFRGAEIAELMSDEFTISLAIKYASRLKKMSLAQYLSQLAQQKSEEDREPEDEFDGYNADSMYSQADTQQYTQNSSYKSHNGTRKDDEEMYMDEESNHSNKSEDTTEKMVILKPKKVSAPKLVAASQGRKNPFKVTDNDETGTTIITRGSSVFDSMKKTTTSTKQSQKSPKGFELKPTVTRQPRKMQATLFQKKNKQKETLTNGDGMDTNSDDRPVSKKPTMSAFQMWFKHNKSSLQDDHPELDEDEIMKVATQSYRKLTTEEKKEWGEKAKKEPGSQTAEQSDKKRKREENNEELTETIPSKKKTFPKELDCKTKKPLSTSTNAKLAGFAYNKD</sequence>
<feature type="region of interest" description="Disordered" evidence="7">
    <location>
        <begin position="929"/>
        <end position="994"/>
    </location>
</feature>
<dbReference type="Pfam" id="PF24815">
    <property type="entry name" value="HMG_WDHD1"/>
    <property type="match status" value="1"/>
</dbReference>
<name>A0ABM0MEW7_SACKO</name>
<organism evidence="9 10">
    <name type="scientific">Saccoglossus kowalevskii</name>
    <name type="common">Acorn worm</name>
    <dbReference type="NCBI Taxonomy" id="10224"/>
    <lineage>
        <taxon>Eukaryota</taxon>
        <taxon>Metazoa</taxon>
        <taxon>Hemichordata</taxon>
        <taxon>Enteropneusta</taxon>
        <taxon>Harrimaniidae</taxon>
        <taxon>Saccoglossus</taxon>
    </lineage>
</organism>
<evidence type="ECO:0000256" key="3">
    <source>
        <dbReference type="ARBA" id="ARBA00022737"/>
    </source>
</evidence>
<dbReference type="SUPFAM" id="SSF47095">
    <property type="entry name" value="HMG-box"/>
    <property type="match status" value="1"/>
</dbReference>
<feature type="DNA-binding region" description="HMG box" evidence="6">
    <location>
        <begin position="991"/>
        <end position="1059"/>
    </location>
</feature>
<feature type="domain" description="HMG box" evidence="8">
    <location>
        <begin position="991"/>
        <end position="1059"/>
    </location>
</feature>
<feature type="compositionally biased region" description="Low complexity" evidence="7">
    <location>
        <begin position="931"/>
        <end position="942"/>
    </location>
</feature>
<evidence type="ECO:0000313" key="10">
    <source>
        <dbReference type="RefSeq" id="XP_006818558.1"/>
    </source>
</evidence>
<feature type="region of interest" description="Disordered" evidence="7">
    <location>
        <begin position="813"/>
        <end position="881"/>
    </location>
</feature>
<dbReference type="PANTHER" id="PTHR19932:SF10">
    <property type="entry name" value="WD REPEAT AND HMG-BOX DNA-BINDING PROTEIN 1"/>
    <property type="match status" value="1"/>
</dbReference>
<dbReference type="CDD" id="cd21993">
    <property type="entry name" value="HMG-box_WDHD1"/>
    <property type="match status" value="1"/>
</dbReference>
<dbReference type="PROSITE" id="PS50118">
    <property type="entry name" value="HMG_BOX_2"/>
    <property type="match status" value="1"/>
</dbReference>
<feature type="region of interest" description="Disordered" evidence="7">
    <location>
        <begin position="399"/>
        <end position="431"/>
    </location>
</feature>
<dbReference type="Proteomes" id="UP000694865">
    <property type="component" value="Unplaced"/>
</dbReference>
<dbReference type="PROSITE" id="PS50294">
    <property type="entry name" value="WD_REPEATS_REGION"/>
    <property type="match status" value="2"/>
</dbReference>
<dbReference type="InterPro" id="IPR036322">
    <property type="entry name" value="WD40_repeat_dom_sf"/>
</dbReference>
<keyword evidence="6" id="KW-0238">DNA-binding</keyword>
<dbReference type="PANTHER" id="PTHR19932">
    <property type="entry name" value="WD REPEAT AND HMG-BOX DNA BINDING PROTEIN"/>
    <property type="match status" value="1"/>
</dbReference>
<dbReference type="InterPro" id="IPR009071">
    <property type="entry name" value="HMG_box_dom"/>
</dbReference>
<dbReference type="SMART" id="SM00398">
    <property type="entry name" value="HMG"/>
    <property type="match status" value="1"/>
</dbReference>
<dbReference type="Pfam" id="PF24817">
    <property type="entry name" value="WD40_WDHD1_1st"/>
    <property type="match status" value="1"/>
</dbReference>
<accession>A0ABM0MEW7</accession>
<dbReference type="Pfam" id="PF12341">
    <property type="entry name" value="Mcl1_mid"/>
    <property type="match status" value="1"/>
</dbReference>
<dbReference type="Gene3D" id="1.10.30.10">
    <property type="entry name" value="High mobility group box domain"/>
    <property type="match status" value="1"/>
</dbReference>
<dbReference type="InterPro" id="IPR001680">
    <property type="entry name" value="WD40_rpt"/>
</dbReference>
<evidence type="ECO:0000259" key="8">
    <source>
        <dbReference type="PROSITE" id="PS50118"/>
    </source>
</evidence>
<evidence type="ECO:0000256" key="2">
    <source>
        <dbReference type="ARBA" id="ARBA00022574"/>
    </source>
</evidence>
<dbReference type="GeneID" id="100376976"/>
<keyword evidence="9" id="KW-1185">Reference proteome</keyword>
<proteinExistence type="predicted"/>
<evidence type="ECO:0000256" key="7">
    <source>
        <dbReference type="SAM" id="MobiDB-lite"/>
    </source>
</evidence>
<dbReference type="InterPro" id="IPR036910">
    <property type="entry name" value="HMG_box_dom_sf"/>
</dbReference>
<dbReference type="Gene3D" id="2.130.10.10">
    <property type="entry name" value="YVTN repeat-like/Quinoprotein amine dehydrogenase"/>
    <property type="match status" value="2"/>
</dbReference>
<dbReference type="InterPro" id="IPR048591">
    <property type="entry name" value="WDHD1/CFT4_hel"/>
</dbReference>
<dbReference type="InterPro" id="IPR055339">
    <property type="entry name" value="HMG-box_WDHD1"/>
</dbReference>
<evidence type="ECO:0000256" key="6">
    <source>
        <dbReference type="PROSITE-ProRule" id="PRU00267"/>
    </source>
</evidence>
<feature type="repeat" description="WD" evidence="5">
    <location>
        <begin position="129"/>
        <end position="170"/>
    </location>
</feature>
<dbReference type="Pfam" id="PF20946">
    <property type="entry name" value="Ctf4_C"/>
    <property type="match status" value="1"/>
</dbReference>
<evidence type="ECO:0000256" key="1">
    <source>
        <dbReference type="ARBA" id="ARBA00004123"/>
    </source>
</evidence>
<protein>
    <submittedName>
        <fullName evidence="10">WD repeat and HMG-box DNA-binding protein 1-like</fullName>
    </submittedName>
</protein>
<dbReference type="InterPro" id="IPR022100">
    <property type="entry name" value="WDHD1/CFT4_beta-prop_2nd"/>
</dbReference>
<dbReference type="InterPro" id="IPR015943">
    <property type="entry name" value="WD40/YVTN_repeat-like_dom_sf"/>
</dbReference>
<keyword evidence="3" id="KW-0677">Repeat</keyword>
<dbReference type="SMART" id="SM00320">
    <property type="entry name" value="WD40"/>
    <property type="match status" value="5"/>
</dbReference>
<evidence type="ECO:0000313" key="9">
    <source>
        <dbReference type="Proteomes" id="UP000694865"/>
    </source>
</evidence>
<gene>
    <name evidence="10" type="primary">LOC100376976</name>
</gene>
<feature type="repeat" description="WD" evidence="5">
    <location>
        <begin position="7"/>
        <end position="39"/>
    </location>
</feature>
<dbReference type="RefSeq" id="XP_006818558.1">
    <property type="nucleotide sequence ID" value="XM_006818495.1"/>
</dbReference>